<dbReference type="AlphaFoldDB" id="A0A0E9V1A2"/>
<dbReference type="EMBL" id="GBXM01077757">
    <property type="protein sequence ID" value="JAH30820.1"/>
    <property type="molecule type" value="Transcribed_RNA"/>
</dbReference>
<sequence>MTYFHWQVSVSVNVVSHGAVPLPLHHSRAFQR</sequence>
<protein>
    <submittedName>
        <fullName evidence="1">Uncharacterized protein</fullName>
    </submittedName>
</protein>
<evidence type="ECO:0000313" key="1">
    <source>
        <dbReference type="EMBL" id="JAH71751.1"/>
    </source>
</evidence>
<organism evidence="1">
    <name type="scientific">Anguilla anguilla</name>
    <name type="common">European freshwater eel</name>
    <name type="synonym">Muraena anguilla</name>
    <dbReference type="NCBI Taxonomy" id="7936"/>
    <lineage>
        <taxon>Eukaryota</taxon>
        <taxon>Metazoa</taxon>
        <taxon>Chordata</taxon>
        <taxon>Craniata</taxon>
        <taxon>Vertebrata</taxon>
        <taxon>Euteleostomi</taxon>
        <taxon>Actinopterygii</taxon>
        <taxon>Neopterygii</taxon>
        <taxon>Teleostei</taxon>
        <taxon>Anguilliformes</taxon>
        <taxon>Anguillidae</taxon>
        <taxon>Anguilla</taxon>
    </lineage>
</organism>
<reference evidence="1" key="1">
    <citation type="submission" date="2014-11" db="EMBL/GenBank/DDBJ databases">
        <authorList>
            <person name="Amaro Gonzalez C."/>
        </authorList>
    </citation>
    <scope>NUCLEOTIDE SEQUENCE</scope>
</reference>
<name>A0A0E9V1A2_ANGAN</name>
<dbReference type="EMBL" id="GBXM01042580">
    <property type="protein sequence ID" value="JAH65997.1"/>
    <property type="molecule type" value="Transcribed_RNA"/>
</dbReference>
<proteinExistence type="predicted"/>
<reference evidence="1" key="2">
    <citation type="journal article" date="2015" name="Fish Shellfish Immunol.">
        <title>Early steps in the European eel (Anguilla anguilla)-Vibrio vulnificus interaction in the gills: Role of the RtxA13 toxin.</title>
        <authorList>
            <person name="Callol A."/>
            <person name="Pajuelo D."/>
            <person name="Ebbesson L."/>
            <person name="Teles M."/>
            <person name="MacKenzie S."/>
            <person name="Amaro C."/>
        </authorList>
    </citation>
    <scope>NUCLEOTIDE SEQUENCE</scope>
</reference>
<accession>A0A0E9V1A2</accession>
<dbReference type="EMBL" id="GBXM01036826">
    <property type="protein sequence ID" value="JAH71751.1"/>
    <property type="molecule type" value="Transcribed_RNA"/>
</dbReference>